<comment type="caution">
    <text evidence="2">The sequence shown here is derived from an EMBL/GenBank/DDBJ whole genome shotgun (WGS) entry which is preliminary data.</text>
</comment>
<evidence type="ECO:0000313" key="2">
    <source>
        <dbReference type="EMBL" id="MDQ4624853.1"/>
    </source>
</evidence>
<keyword evidence="3" id="KW-1185">Reference proteome</keyword>
<feature type="transmembrane region" description="Helical" evidence="1">
    <location>
        <begin position="56"/>
        <end position="72"/>
    </location>
</feature>
<keyword evidence="1" id="KW-0812">Transmembrane</keyword>
<dbReference type="Proteomes" id="UP001237592">
    <property type="component" value="Unassembled WGS sequence"/>
</dbReference>
<gene>
    <name evidence="2" type="ORF">RB624_03005</name>
</gene>
<feature type="transmembrane region" description="Helical" evidence="1">
    <location>
        <begin position="103"/>
        <end position="124"/>
    </location>
</feature>
<feature type="transmembrane region" description="Helical" evidence="1">
    <location>
        <begin position="79"/>
        <end position="97"/>
    </location>
</feature>
<dbReference type="EMBL" id="JAVFKP010000001">
    <property type="protein sequence ID" value="MDQ4624853.1"/>
    <property type="molecule type" value="Genomic_DNA"/>
</dbReference>
<accession>A0ABU0XNS1</accession>
<evidence type="ECO:0000256" key="1">
    <source>
        <dbReference type="SAM" id="Phobius"/>
    </source>
</evidence>
<proteinExistence type="predicted"/>
<name>A0ABU0XNS1_9BURK</name>
<keyword evidence="1" id="KW-1133">Transmembrane helix</keyword>
<dbReference type="RefSeq" id="WP_307778243.1">
    <property type="nucleotide sequence ID" value="NZ_JAVFKP010000001.1"/>
</dbReference>
<sequence length="141" mass="15295">MTAAGEKPTLAIHNSGTVRTKFLNKNTSIKFLGLIFGITLLVDILTWVMGAPPEKSIVRLIFLTGLFVWLLKGSRFARYTLSIVYLLSALLTALSAVQSGGALAFIALLWCFSIFSLAAAGYFIRSNVLRALTAPVRVTTN</sequence>
<reference evidence="2 3" key="1">
    <citation type="submission" date="2023-08" db="EMBL/GenBank/DDBJ databases">
        <title>Draft genome sequence of Janthinobacterium lividum.</title>
        <authorList>
            <person name="Chun B.H."/>
            <person name="Lee Y."/>
        </authorList>
    </citation>
    <scope>NUCLEOTIDE SEQUENCE [LARGE SCALE GENOMIC DNA]</scope>
    <source>
        <strain evidence="2 3">AMJK</strain>
    </source>
</reference>
<protein>
    <submittedName>
        <fullName evidence="2">Uncharacterized protein</fullName>
    </submittedName>
</protein>
<feature type="transmembrane region" description="Helical" evidence="1">
    <location>
        <begin position="31"/>
        <end position="50"/>
    </location>
</feature>
<organism evidence="2 3">
    <name type="scientific">Janthinobacterium lividum</name>
    <dbReference type="NCBI Taxonomy" id="29581"/>
    <lineage>
        <taxon>Bacteria</taxon>
        <taxon>Pseudomonadati</taxon>
        <taxon>Pseudomonadota</taxon>
        <taxon>Betaproteobacteria</taxon>
        <taxon>Burkholderiales</taxon>
        <taxon>Oxalobacteraceae</taxon>
        <taxon>Janthinobacterium</taxon>
    </lineage>
</organism>
<keyword evidence="1" id="KW-0472">Membrane</keyword>
<evidence type="ECO:0000313" key="3">
    <source>
        <dbReference type="Proteomes" id="UP001237592"/>
    </source>
</evidence>